<dbReference type="InterPro" id="IPR010106">
    <property type="entry name" value="RpnA"/>
</dbReference>
<dbReference type="PANTHER" id="PTHR41317:SF1">
    <property type="entry name" value="PD-(D_E)XK NUCLEASE FAMILY TRANSPOSASE"/>
    <property type="match status" value="1"/>
</dbReference>
<dbReference type="AlphaFoldDB" id="A0A231PU11"/>
<evidence type="ECO:0000313" key="1">
    <source>
        <dbReference type="EMBL" id="OXS38636.1"/>
    </source>
</evidence>
<evidence type="ECO:0008006" key="3">
    <source>
        <dbReference type="Google" id="ProtNLM"/>
    </source>
</evidence>
<organism evidence="1 2">
    <name type="scientific">Ligilactobacillus agilis</name>
    <dbReference type="NCBI Taxonomy" id="1601"/>
    <lineage>
        <taxon>Bacteria</taxon>
        <taxon>Bacillati</taxon>
        <taxon>Bacillota</taxon>
        <taxon>Bacilli</taxon>
        <taxon>Lactobacillales</taxon>
        <taxon>Lactobacillaceae</taxon>
        <taxon>Ligilactobacillus</taxon>
    </lineage>
</organism>
<sequence length="228" mass="26001">MSKAGRLDIHCTDAYGNQFDIELQMTNEHNVAQRAKYYHALMTNHMLTAGEHYQSLKENYVIFLCPFNPLITEQQRAVGHYQMISEEGDYLNDGTHTLILNASDDWEGVSDELKGIFQLVLRQPASFGQLGAQIMDKIDEIKHSKIGGRKYMELTGAFWQDARNEGRNEGRKEGTDETIIKLIPDLVALTNDRQAVIKILMNKMNLSQEQAEGYYQRAMVAEAKKVSR</sequence>
<name>A0A231PU11_9LACO</name>
<proteinExistence type="predicted"/>
<gene>
    <name evidence="1" type="ORF">AYP69_08460</name>
</gene>
<dbReference type="Proteomes" id="UP000215261">
    <property type="component" value="Unassembled WGS sequence"/>
</dbReference>
<dbReference type="PANTHER" id="PTHR41317">
    <property type="entry name" value="PD-(D_E)XK NUCLEASE FAMILY TRANSPOSASE"/>
    <property type="match status" value="1"/>
</dbReference>
<dbReference type="NCBIfam" id="TIGR01784">
    <property type="entry name" value="T_den_put_tspse"/>
    <property type="match status" value="1"/>
</dbReference>
<comment type="caution">
    <text evidence="1">The sequence shown here is derived from an EMBL/GenBank/DDBJ whole genome shotgun (WGS) entry which is preliminary data.</text>
</comment>
<dbReference type="EMBL" id="LUGO01000070">
    <property type="protein sequence ID" value="OXS38636.1"/>
    <property type="molecule type" value="Genomic_DNA"/>
</dbReference>
<reference evidence="1 2" key="1">
    <citation type="submission" date="2016-03" db="EMBL/GenBank/DDBJ databases">
        <title>Sequencing of Lactobacillus Species from Commercial Turkeys.</title>
        <authorList>
            <person name="Johnson T.J."/>
            <person name="Youmans B.P."/>
            <person name="Case K.A."/>
        </authorList>
    </citation>
    <scope>NUCLEOTIDE SEQUENCE [LARGE SCALE GENOMIC DNA]</scope>
    <source>
        <strain evidence="1 2">UMNLA1</strain>
    </source>
</reference>
<accession>A0A231PU11</accession>
<dbReference type="Pfam" id="PF12784">
    <property type="entry name" value="PDDEXK_2"/>
    <property type="match status" value="1"/>
</dbReference>
<protein>
    <recommendedName>
        <fullName evidence="3">Rpn family recombination-promoting nuclease/putative transposase</fullName>
    </recommendedName>
</protein>
<dbReference type="RefSeq" id="WP_089144050.1">
    <property type="nucleotide sequence ID" value="NZ_LUGD01000101.1"/>
</dbReference>
<evidence type="ECO:0000313" key="2">
    <source>
        <dbReference type="Proteomes" id="UP000215261"/>
    </source>
</evidence>